<evidence type="ECO:0000313" key="3">
    <source>
        <dbReference type="Proteomes" id="UP001357485"/>
    </source>
</evidence>
<protein>
    <submittedName>
        <fullName evidence="2">Phosphatidylcholine and lysophosphatidylcholine phospholipase</fullName>
    </submittedName>
</protein>
<gene>
    <name evidence="2" type="primary">NTE1_3</name>
    <name evidence="2" type="ORF">LTR16_012282</name>
</gene>
<comment type="caution">
    <text evidence="2">The sequence shown here is derived from an EMBL/GenBank/DDBJ whole genome shotgun (WGS) entry which is preliminary data.</text>
</comment>
<keyword evidence="3" id="KW-1185">Reference proteome</keyword>
<name>A0ABR0LRS9_9PEZI</name>
<evidence type="ECO:0000313" key="2">
    <source>
        <dbReference type="EMBL" id="KAK5239107.1"/>
    </source>
</evidence>
<feature type="non-terminal residue" evidence="2">
    <location>
        <position position="76"/>
    </location>
</feature>
<evidence type="ECO:0000256" key="1">
    <source>
        <dbReference type="SAM" id="MobiDB-lite"/>
    </source>
</evidence>
<organism evidence="2 3">
    <name type="scientific">Cryomyces antarcticus</name>
    <dbReference type="NCBI Taxonomy" id="329879"/>
    <lineage>
        <taxon>Eukaryota</taxon>
        <taxon>Fungi</taxon>
        <taxon>Dikarya</taxon>
        <taxon>Ascomycota</taxon>
        <taxon>Pezizomycotina</taxon>
        <taxon>Dothideomycetes</taxon>
        <taxon>Dothideomycetes incertae sedis</taxon>
        <taxon>Cryomyces</taxon>
    </lineage>
</organism>
<dbReference type="EMBL" id="JAVRRA010012476">
    <property type="protein sequence ID" value="KAK5239107.1"/>
    <property type="molecule type" value="Genomic_DNA"/>
</dbReference>
<sequence>MQTRKLIAGETLLLEEEKGFCLVVDGLVQIFVRSNREGQGSDIESGMPGGEESQDEDVDLRGYGNQGYQLLTEVKN</sequence>
<feature type="region of interest" description="Disordered" evidence="1">
    <location>
        <begin position="38"/>
        <end position="59"/>
    </location>
</feature>
<accession>A0ABR0LRS9</accession>
<reference evidence="2 3" key="1">
    <citation type="submission" date="2023-08" db="EMBL/GenBank/DDBJ databases">
        <title>Black Yeasts Isolated from many extreme environments.</title>
        <authorList>
            <person name="Coleine C."/>
            <person name="Stajich J.E."/>
            <person name="Selbmann L."/>
        </authorList>
    </citation>
    <scope>NUCLEOTIDE SEQUENCE [LARGE SCALE GENOMIC DNA]</scope>
    <source>
        <strain evidence="2 3">CCFEE 536</strain>
    </source>
</reference>
<proteinExistence type="predicted"/>
<dbReference type="Proteomes" id="UP001357485">
    <property type="component" value="Unassembled WGS sequence"/>
</dbReference>